<dbReference type="InterPro" id="IPR000801">
    <property type="entry name" value="Esterase-like"/>
</dbReference>
<comment type="caution">
    <text evidence="2">The sequence shown here is derived from an EMBL/GenBank/DDBJ whole genome shotgun (WGS) entry which is preliminary data.</text>
</comment>
<keyword evidence="3" id="KW-1185">Reference proteome</keyword>
<dbReference type="SUPFAM" id="SSF53474">
    <property type="entry name" value="alpha/beta-Hydrolases"/>
    <property type="match status" value="1"/>
</dbReference>
<dbReference type="PANTHER" id="PTHR48098:SF1">
    <property type="entry name" value="DIACYLGLYCEROL ACYLTRANSFERASE_MYCOLYLTRANSFERASE AG85A"/>
    <property type="match status" value="1"/>
</dbReference>
<sequence length="459" mass="49388">MLTWFYGLGLASGWLPAAALGLGAVALAFLLLHRSRRWWLFCVLSALASGAAAMLAGWAVIHVWYWWPEDLPATVIVCVGFGLWGLVLGSATAVLGLGSLARRRPRPRDGRRHGSARTARAASPLKVLMAVAAAVVVVAVSAVQVNVYFGEYPTVGSLIHGDPALAQGIPHFLQKKDADRFRLLPVKDGWVPPKRMQAAGEFRQVSIPGKASGFHARPAVVYLPPAYFTPHAPVLPVVVLVTGQPGSPQNWLLSGHLGQTLDTYAKGHRGLAPVVVMPDANGSQEANTMCMNSALGRVDTYMAVDVPRWIADTLNVDTNHRHWAVAGFSYGGTCAMQMVTRHPDVYRTFAAISAEREPALTANRAVTVQRAFNGNTAAFNAVVPMTLMDRHSYPEIHGWFASGAQDAVYTHNAEVLDAAGRRAGMTLERTTFPGGHSWTMVTEALPSAFSFMGARLGLQ</sequence>
<dbReference type="EMBL" id="QJVD01000004">
    <property type="protein sequence ID" value="PYI68699.1"/>
    <property type="molecule type" value="Genomic_DNA"/>
</dbReference>
<name>A0A2V5LB34_9MICC</name>
<dbReference type="InterPro" id="IPR029058">
    <property type="entry name" value="AB_hydrolase_fold"/>
</dbReference>
<accession>A0A2V5LB34</accession>
<keyword evidence="1" id="KW-0472">Membrane</keyword>
<dbReference type="AlphaFoldDB" id="A0A2V5LB34"/>
<organism evidence="2 3">
    <name type="scientific">Arthrobacter livingstonensis</name>
    <dbReference type="NCBI Taxonomy" id="670078"/>
    <lineage>
        <taxon>Bacteria</taxon>
        <taxon>Bacillati</taxon>
        <taxon>Actinomycetota</taxon>
        <taxon>Actinomycetes</taxon>
        <taxon>Micrococcales</taxon>
        <taxon>Micrococcaceae</taxon>
        <taxon>Arthrobacter</taxon>
    </lineage>
</organism>
<evidence type="ECO:0000313" key="2">
    <source>
        <dbReference type="EMBL" id="PYI68699.1"/>
    </source>
</evidence>
<evidence type="ECO:0000256" key="1">
    <source>
        <dbReference type="SAM" id="Phobius"/>
    </source>
</evidence>
<dbReference type="Pfam" id="PF00756">
    <property type="entry name" value="Esterase"/>
    <property type="match status" value="1"/>
</dbReference>
<keyword evidence="1" id="KW-0812">Transmembrane</keyword>
<dbReference type="Proteomes" id="UP000247832">
    <property type="component" value="Unassembled WGS sequence"/>
</dbReference>
<evidence type="ECO:0000313" key="3">
    <source>
        <dbReference type="Proteomes" id="UP000247832"/>
    </source>
</evidence>
<feature type="transmembrane region" description="Helical" evidence="1">
    <location>
        <begin position="73"/>
        <end position="101"/>
    </location>
</feature>
<feature type="transmembrane region" description="Helical" evidence="1">
    <location>
        <begin position="6"/>
        <end position="31"/>
    </location>
</feature>
<keyword evidence="1" id="KW-1133">Transmembrane helix</keyword>
<feature type="transmembrane region" description="Helical" evidence="1">
    <location>
        <begin position="38"/>
        <end position="67"/>
    </location>
</feature>
<proteinExistence type="predicted"/>
<gene>
    <name evidence="2" type="ORF">CVV68_05210</name>
</gene>
<feature type="transmembrane region" description="Helical" evidence="1">
    <location>
        <begin position="127"/>
        <end position="149"/>
    </location>
</feature>
<dbReference type="Gene3D" id="3.40.50.1820">
    <property type="entry name" value="alpha/beta hydrolase"/>
    <property type="match status" value="1"/>
</dbReference>
<reference evidence="2 3" key="1">
    <citation type="submission" date="2018-05" db="EMBL/GenBank/DDBJ databases">
        <title>Genetic diversity of glacier-inhabiting Cryobacterium bacteria in China and description of Cryobacterium mengkeensis sp. nov. and Arthrobacter glacialis sp. nov.</title>
        <authorList>
            <person name="Liu Q."/>
            <person name="Xin Y.-H."/>
        </authorList>
    </citation>
    <scope>NUCLEOTIDE SEQUENCE [LARGE SCALE GENOMIC DNA]</scope>
    <source>
        <strain evidence="2 3">LI2</strain>
    </source>
</reference>
<protein>
    <submittedName>
        <fullName evidence="2">Esterase</fullName>
    </submittedName>
</protein>
<dbReference type="GO" id="GO:0016747">
    <property type="term" value="F:acyltransferase activity, transferring groups other than amino-acyl groups"/>
    <property type="evidence" value="ECO:0007669"/>
    <property type="project" value="TreeGrafter"/>
</dbReference>
<dbReference type="InterPro" id="IPR050583">
    <property type="entry name" value="Mycobacterial_A85_antigen"/>
</dbReference>
<dbReference type="PANTHER" id="PTHR48098">
    <property type="entry name" value="ENTEROCHELIN ESTERASE-RELATED"/>
    <property type="match status" value="1"/>
</dbReference>